<sequence>MSAVDVSKYEHSPVHKAIILKDYAGLRRIIAGLPRLCDPSEIHTESVSLAEEAKADAIAAVIDRRDVPNRDTPLHLAVKFGDETAAEMLMLAGADWTLQNEQGWSALQEAICNREEGIAKIIVRHYQPLAWAKWCRRLPRLIATMRRMRDFYMEITFHFESSVIPFISRIAPSDTYKIWKRGANLRADMTLAGFDGFRIQRADQSVLFLGDGSEDGQVPPGSLCMISHKDKEVMNALDGAGAPASEAEVQQEVTAMSQTNIFRPGIDVTQAVLLPQTTWRRQEKTEMVGPWKAKVYDMQNVVVSIKSRRVPGAMTDDEFFNTSNENETENEFDDILTEEERRQLEVALKMDSSDLSNENGNGIIAHRHSCYDQRDIPIEGINGCMNGETKQEKKGWFNGWRRRENKQENDKKIVPPRSSLCMEEKVNDLLEDSPQSQNRPGRHSVDVVVKRDEHRRGRDGKSPSSTNTESGNRRKDGSRDNEYKKGLRPILWLSPDFPLRTEELLPLLDILANKVKAIRRLRELFTTKLPKGTFPVKVAIPVVPTIRVIVTFTKFEELQPLDEFSTPPSSPTSVSKESPSVTQPSGSSWFQWIKSPYQRSSSSRGGPSSRTENIQDPFAIPSDYSWITAEAKKKKMQEKSKSKKVKSQK</sequence>
<dbReference type="EMBL" id="JACGWO010000006">
    <property type="protein sequence ID" value="KAK4425330.1"/>
    <property type="molecule type" value="Genomic_DNA"/>
</dbReference>
<reference evidence="7" key="2">
    <citation type="journal article" date="2024" name="Plant">
        <title>Genomic evolution and insights into agronomic trait innovations of Sesamum species.</title>
        <authorList>
            <person name="Miao H."/>
            <person name="Wang L."/>
            <person name="Qu L."/>
            <person name="Liu H."/>
            <person name="Sun Y."/>
            <person name="Le M."/>
            <person name="Wang Q."/>
            <person name="Wei S."/>
            <person name="Zheng Y."/>
            <person name="Lin W."/>
            <person name="Duan Y."/>
            <person name="Cao H."/>
            <person name="Xiong S."/>
            <person name="Wang X."/>
            <person name="Wei L."/>
            <person name="Li C."/>
            <person name="Ma Q."/>
            <person name="Ju M."/>
            <person name="Zhao R."/>
            <person name="Li G."/>
            <person name="Mu C."/>
            <person name="Tian Q."/>
            <person name="Mei H."/>
            <person name="Zhang T."/>
            <person name="Gao T."/>
            <person name="Zhang H."/>
        </authorList>
    </citation>
    <scope>NUCLEOTIDE SEQUENCE</scope>
    <source>
        <strain evidence="7">3651</strain>
    </source>
</reference>
<evidence type="ECO:0000256" key="4">
    <source>
        <dbReference type="PROSITE-ProRule" id="PRU00023"/>
    </source>
</evidence>
<dbReference type="SUPFAM" id="SSF48403">
    <property type="entry name" value="Ankyrin repeat"/>
    <property type="match status" value="1"/>
</dbReference>
<evidence type="ECO:0000256" key="3">
    <source>
        <dbReference type="ARBA" id="ARBA00023136"/>
    </source>
</evidence>
<evidence type="ECO:0000313" key="7">
    <source>
        <dbReference type="EMBL" id="KAK4425330.1"/>
    </source>
</evidence>
<keyword evidence="3" id="KW-0472">Membrane</keyword>
<accession>A0AAE2CKB6</accession>
<feature type="region of interest" description="Disordered" evidence="5">
    <location>
        <begin position="430"/>
        <end position="482"/>
    </location>
</feature>
<keyword evidence="2" id="KW-0677">Repeat</keyword>
<dbReference type="PANTHER" id="PTHR12447:SF35">
    <property type="entry name" value="ANKYRIN REPEAT FAMILY PROTEIN"/>
    <property type="match status" value="1"/>
</dbReference>
<dbReference type="Pfam" id="PF12796">
    <property type="entry name" value="Ank_2"/>
    <property type="match status" value="1"/>
</dbReference>
<evidence type="ECO:0000256" key="2">
    <source>
        <dbReference type="ARBA" id="ARBA00022737"/>
    </source>
</evidence>
<comment type="caution">
    <text evidence="7">The sequence shown here is derived from an EMBL/GenBank/DDBJ whole genome shotgun (WGS) entry which is preliminary data.</text>
</comment>
<feature type="repeat" description="ANK" evidence="4">
    <location>
        <begin position="69"/>
        <end position="101"/>
    </location>
</feature>
<dbReference type="PROSITE" id="PS50297">
    <property type="entry name" value="ANK_REP_REGION"/>
    <property type="match status" value="1"/>
</dbReference>
<dbReference type="Gene3D" id="1.25.40.20">
    <property type="entry name" value="Ankyrin repeat-containing domain"/>
    <property type="match status" value="1"/>
</dbReference>
<evidence type="ECO:0000256" key="5">
    <source>
        <dbReference type="SAM" id="MobiDB-lite"/>
    </source>
</evidence>
<dbReference type="Proteomes" id="UP001293254">
    <property type="component" value="Unassembled WGS sequence"/>
</dbReference>
<name>A0AAE2CKB6_9LAMI</name>
<feature type="region of interest" description="Disordered" evidence="5">
    <location>
        <begin position="561"/>
        <end position="617"/>
    </location>
</feature>
<feature type="domain" description="Ankyrin repeat" evidence="6">
    <location>
        <begin position="186"/>
        <end position="625"/>
    </location>
</feature>
<dbReference type="GO" id="GO:0012505">
    <property type="term" value="C:endomembrane system"/>
    <property type="evidence" value="ECO:0007669"/>
    <property type="project" value="UniProtKB-SubCell"/>
</dbReference>
<protein>
    <submittedName>
        <fullName evidence="7">Ankyrin repeat domain-containing protein 13B</fullName>
    </submittedName>
</protein>
<dbReference type="SMART" id="SM00248">
    <property type="entry name" value="ANK"/>
    <property type="match status" value="2"/>
</dbReference>
<feature type="compositionally biased region" description="Basic and acidic residues" evidence="5">
    <location>
        <begin position="471"/>
        <end position="482"/>
    </location>
</feature>
<keyword evidence="4" id="KW-0040">ANK repeat</keyword>
<organism evidence="7 8">
    <name type="scientific">Sesamum alatum</name>
    <dbReference type="NCBI Taxonomy" id="300844"/>
    <lineage>
        <taxon>Eukaryota</taxon>
        <taxon>Viridiplantae</taxon>
        <taxon>Streptophyta</taxon>
        <taxon>Embryophyta</taxon>
        <taxon>Tracheophyta</taxon>
        <taxon>Spermatophyta</taxon>
        <taxon>Magnoliopsida</taxon>
        <taxon>eudicotyledons</taxon>
        <taxon>Gunneridae</taxon>
        <taxon>Pentapetalae</taxon>
        <taxon>asterids</taxon>
        <taxon>lamiids</taxon>
        <taxon>Lamiales</taxon>
        <taxon>Pedaliaceae</taxon>
        <taxon>Sesamum</taxon>
    </lineage>
</organism>
<dbReference type="InterPro" id="IPR055285">
    <property type="entry name" value="ANKRD13_C"/>
</dbReference>
<feature type="compositionally biased region" description="Basic and acidic residues" evidence="5">
    <location>
        <begin position="395"/>
        <end position="413"/>
    </location>
</feature>
<evidence type="ECO:0000313" key="8">
    <source>
        <dbReference type="Proteomes" id="UP001293254"/>
    </source>
</evidence>
<dbReference type="Pfam" id="PF11904">
    <property type="entry name" value="ANKRD13_C"/>
    <property type="match status" value="1"/>
</dbReference>
<gene>
    <name evidence="7" type="ORF">Salat_1727000</name>
</gene>
<dbReference type="FunFam" id="1.25.40.20:FF:000331">
    <property type="entry name" value="Ankyrin repeat family protein"/>
    <property type="match status" value="1"/>
</dbReference>
<proteinExistence type="predicted"/>
<keyword evidence="8" id="KW-1185">Reference proteome</keyword>
<feature type="compositionally biased region" description="Low complexity" evidence="5">
    <location>
        <begin position="565"/>
        <end position="582"/>
    </location>
</feature>
<reference evidence="7" key="1">
    <citation type="submission" date="2020-06" db="EMBL/GenBank/DDBJ databases">
        <authorList>
            <person name="Li T."/>
            <person name="Hu X."/>
            <person name="Zhang T."/>
            <person name="Song X."/>
            <person name="Zhang H."/>
            <person name="Dai N."/>
            <person name="Sheng W."/>
            <person name="Hou X."/>
            <person name="Wei L."/>
        </authorList>
    </citation>
    <scope>NUCLEOTIDE SEQUENCE</scope>
    <source>
        <strain evidence="7">3651</strain>
        <tissue evidence="7">Leaf</tissue>
    </source>
</reference>
<feature type="compositionally biased region" description="Low complexity" evidence="5">
    <location>
        <begin position="599"/>
        <end position="610"/>
    </location>
</feature>
<dbReference type="AlphaFoldDB" id="A0AAE2CKB6"/>
<comment type="subcellular location">
    <subcellularLocation>
        <location evidence="1">Endomembrane system</location>
    </subcellularLocation>
</comment>
<dbReference type="InterPro" id="IPR002110">
    <property type="entry name" value="Ankyrin_rpt"/>
</dbReference>
<dbReference type="InterPro" id="IPR036770">
    <property type="entry name" value="Ankyrin_rpt-contain_sf"/>
</dbReference>
<feature type="region of interest" description="Disordered" evidence="5">
    <location>
        <begin position="395"/>
        <end position="418"/>
    </location>
</feature>
<dbReference type="PROSITE" id="PS50088">
    <property type="entry name" value="ANK_REPEAT"/>
    <property type="match status" value="1"/>
</dbReference>
<dbReference type="GO" id="GO:0005737">
    <property type="term" value="C:cytoplasm"/>
    <property type="evidence" value="ECO:0007669"/>
    <property type="project" value="TreeGrafter"/>
</dbReference>
<evidence type="ECO:0000256" key="1">
    <source>
        <dbReference type="ARBA" id="ARBA00004308"/>
    </source>
</evidence>
<feature type="compositionally biased region" description="Basic and acidic residues" evidence="5">
    <location>
        <begin position="443"/>
        <end position="461"/>
    </location>
</feature>
<dbReference type="PANTHER" id="PTHR12447">
    <property type="entry name" value="ANKYRIN REPEAT DOMAIN-CONTAINING PROTEIN 13"/>
    <property type="match status" value="1"/>
</dbReference>
<dbReference type="InterPro" id="IPR021832">
    <property type="entry name" value="ANKRD13"/>
</dbReference>
<evidence type="ECO:0000259" key="6">
    <source>
        <dbReference type="Pfam" id="PF11904"/>
    </source>
</evidence>